<evidence type="ECO:0000313" key="2">
    <source>
        <dbReference type="EMBL" id="MQR27331.1"/>
    </source>
</evidence>
<gene>
    <name evidence="2" type="ORF">GFV13_08665</name>
</gene>
<evidence type="ECO:0000313" key="3">
    <source>
        <dbReference type="Proteomes" id="UP000469952"/>
    </source>
</evidence>
<feature type="region of interest" description="Disordered" evidence="1">
    <location>
        <begin position="58"/>
        <end position="89"/>
    </location>
</feature>
<proteinExistence type="predicted"/>
<dbReference type="Proteomes" id="UP000469952">
    <property type="component" value="Unassembled WGS sequence"/>
</dbReference>
<protein>
    <submittedName>
        <fullName evidence="2">DUF3892 domain-containing protein</fullName>
    </submittedName>
</protein>
<accession>A0A843Z2Q0</accession>
<comment type="caution">
    <text evidence="2">The sequence shown here is derived from an EMBL/GenBank/DDBJ whole genome shotgun (WGS) entry which is preliminary data.</text>
</comment>
<reference evidence="2 3" key="1">
    <citation type="submission" date="2019-10" db="EMBL/GenBank/DDBJ databases">
        <title>WGS of Leuconostoc mesenteroides.</title>
        <authorList>
            <person name="Melo Bolivar J."/>
            <person name="Marino-Ramirez L."/>
            <person name="Villamil Diaz L.M."/>
        </authorList>
    </citation>
    <scope>NUCLEOTIDE SEQUENCE [LARGE SCALE GENOMIC DNA]</scope>
    <source>
        <strain evidence="2 3">M11</strain>
    </source>
</reference>
<dbReference type="AlphaFoldDB" id="A0A843Z2Q0"/>
<dbReference type="EMBL" id="WIPA01000014">
    <property type="protein sequence ID" value="MQR27331.1"/>
    <property type="molecule type" value="Genomic_DNA"/>
</dbReference>
<dbReference type="Pfam" id="PF13031">
    <property type="entry name" value="DUF3892"/>
    <property type="match status" value="1"/>
</dbReference>
<dbReference type="InterPro" id="IPR024997">
    <property type="entry name" value="DUF3892"/>
</dbReference>
<name>A0A843Z2Q0_LEUME</name>
<evidence type="ECO:0000256" key="1">
    <source>
        <dbReference type="SAM" id="MobiDB-lite"/>
    </source>
</evidence>
<organism evidence="2 3">
    <name type="scientific">Leuconostoc mesenteroides</name>
    <dbReference type="NCBI Taxonomy" id="1245"/>
    <lineage>
        <taxon>Bacteria</taxon>
        <taxon>Bacillati</taxon>
        <taxon>Bacillota</taxon>
        <taxon>Bacilli</taxon>
        <taxon>Lactobacillales</taxon>
        <taxon>Lactobacillaceae</taxon>
        <taxon>Leuconostoc</taxon>
    </lineage>
</organism>
<sequence>MSYEITHVRVDSEYNSSEDHITDVKLSDGTVESVRQVVGFIDSRMEYFFTDHLGSKAQAESVHPSGRPAYIRTKPNQTTADNLLSLPRF</sequence>
<dbReference type="RefSeq" id="WP_153245481.1">
    <property type="nucleotide sequence ID" value="NZ_WIPA01000014.1"/>
</dbReference>